<dbReference type="Gene3D" id="3.40.50.620">
    <property type="entry name" value="HUPs"/>
    <property type="match status" value="1"/>
</dbReference>
<sequence length="262" mass="30129">MVPQSGHCSKVLEQFLRSNDGFLIFHSQQQLNTTRRLLVLDSSFNPPHASHYNLVKTAFQHYQRQGDELQVLLLLSINNADKGVHPATFDRRMDMMCIMGDLLRRESIKTSIGLTKFGKFVDKSKVIQTSLGEHFKITYLVGFDTIIRVFDSKYYKPALTAEALSLFMNVTDFYCLSRKCDIPLVRQLNYPVDIANGIYEPNIPRSWSEKITVRDNDDLLSEVSSSMLRRSIFDPNVDDTPFVLPEIREYILNDHAGNNIFQ</sequence>
<protein>
    <submittedName>
        <fullName evidence="2">LADA_0H00870g1_1</fullName>
    </submittedName>
</protein>
<name>A0A1G4JYY4_9SACH</name>
<dbReference type="InterPro" id="IPR004821">
    <property type="entry name" value="Cyt_trans-like"/>
</dbReference>
<dbReference type="GO" id="GO:0016887">
    <property type="term" value="F:ATP hydrolysis activity"/>
    <property type="evidence" value="ECO:0007669"/>
    <property type="project" value="EnsemblFungi"/>
</dbReference>
<dbReference type="AlphaFoldDB" id="A0A1G4JYY4"/>
<reference evidence="2 3" key="1">
    <citation type="submission" date="2016-03" db="EMBL/GenBank/DDBJ databases">
        <authorList>
            <person name="Devillers H."/>
        </authorList>
    </citation>
    <scope>NUCLEOTIDE SEQUENCE [LARGE SCALE GENOMIC DNA]</scope>
    <source>
        <strain evidence="2">CBS 10888</strain>
    </source>
</reference>
<dbReference type="STRING" id="1266660.A0A1G4JYY4"/>
<proteinExistence type="predicted"/>
<gene>
    <name evidence="2" type="ORF">LADA_0H00870G</name>
</gene>
<dbReference type="GO" id="GO:0000309">
    <property type="term" value="F:nicotinamide-nucleotide adenylyltransferase activity"/>
    <property type="evidence" value="ECO:0007669"/>
    <property type="project" value="EnsemblFungi"/>
</dbReference>
<dbReference type="InterPro" id="IPR014729">
    <property type="entry name" value="Rossmann-like_a/b/a_fold"/>
</dbReference>
<dbReference type="Proteomes" id="UP000190274">
    <property type="component" value="Chromosome H"/>
</dbReference>
<dbReference type="GO" id="GO:0007124">
    <property type="term" value="P:pseudohyphal growth"/>
    <property type="evidence" value="ECO:0007669"/>
    <property type="project" value="EnsemblFungi"/>
</dbReference>
<feature type="domain" description="Cytidyltransferase-like" evidence="1">
    <location>
        <begin position="41"/>
        <end position="97"/>
    </location>
</feature>
<keyword evidence="3" id="KW-1185">Reference proteome</keyword>
<dbReference type="GO" id="GO:0034355">
    <property type="term" value="P:NAD+ biosynthetic process via the salvage pathway"/>
    <property type="evidence" value="ECO:0007669"/>
    <property type="project" value="EnsemblFungi"/>
</dbReference>
<organism evidence="2 3">
    <name type="scientific">Lachancea dasiensis</name>
    <dbReference type="NCBI Taxonomy" id="1072105"/>
    <lineage>
        <taxon>Eukaryota</taxon>
        <taxon>Fungi</taxon>
        <taxon>Dikarya</taxon>
        <taxon>Ascomycota</taxon>
        <taxon>Saccharomycotina</taxon>
        <taxon>Saccharomycetes</taxon>
        <taxon>Saccharomycetales</taxon>
        <taxon>Saccharomycetaceae</taxon>
        <taxon>Lachancea</taxon>
    </lineage>
</organism>
<dbReference type="PANTHER" id="PTHR31285">
    <property type="entry name" value="NICOTINAMIDE MONONUCLEOTIDE ADENYLYLTRANSFERASE"/>
    <property type="match status" value="1"/>
</dbReference>
<dbReference type="PANTHER" id="PTHR31285:SF0">
    <property type="entry name" value="NICOTINAMIDE MONONUCLEOTIDE ADENYLYLTRANSFERASE"/>
    <property type="match status" value="1"/>
</dbReference>
<dbReference type="OrthoDB" id="5591297at2759"/>
<dbReference type="GO" id="GO:0005634">
    <property type="term" value="C:nucleus"/>
    <property type="evidence" value="ECO:0007669"/>
    <property type="project" value="EnsemblFungi"/>
</dbReference>
<dbReference type="GO" id="GO:0005737">
    <property type="term" value="C:cytoplasm"/>
    <property type="evidence" value="ECO:0007669"/>
    <property type="project" value="EnsemblFungi"/>
</dbReference>
<accession>A0A1G4JYY4</accession>
<evidence type="ECO:0000313" key="2">
    <source>
        <dbReference type="EMBL" id="SCU96425.1"/>
    </source>
</evidence>
<dbReference type="GO" id="GO:0001403">
    <property type="term" value="P:invasive growth in response to glucose limitation"/>
    <property type="evidence" value="ECO:0007669"/>
    <property type="project" value="EnsemblFungi"/>
</dbReference>
<evidence type="ECO:0000313" key="3">
    <source>
        <dbReference type="Proteomes" id="UP000190274"/>
    </source>
</evidence>
<evidence type="ECO:0000259" key="1">
    <source>
        <dbReference type="Pfam" id="PF01467"/>
    </source>
</evidence>
<dbReference type="SUPFAM" id="SSF52374">
    <property type="entry name" value="Nucleotidylyl transferase"/>
    <property type="match status" value="1"/>
</dbReference>
<dbReference type="Pfam" id="PF01467">
    <property type="entry name" value="CTP_transf_like"/>
    <property type="match status" value="1"/>
</dbReference>
<dbReference type="EMBL" id="LT598461">
    <property type="protein sequence ID" value="SCU96425.1"/>
    <property type="molecule type" value="Genomic_DNA"/>
</dbReference>
<dbReference type="GO" id="GO:0036503">
    <property type="term" value="P:ERAD pathway"/>
    <property type="evidence" value="ECO:0007669"/>
    <property type="project" value="EnsemblFungi"/>
</dbReference>